<reference evidence="2" key="1">
    <citation type="submission" date="2016-03" db="UniProtKB">
        <authorList>
            <consortium name="WormBaseParasite"/>
        </authorList>
    </citation>
    <scope>IDENTIFICATION</scope>
</reference>
<name>A0A0N4ZLE3_PARTI</name>
<protein>
    <submittedName>
        <fullName evidence="2">NAD-specific glutamate dehydrogenase</fullName>
    </submittedName>
</protein>
<evidence type="ECO:0000313" key="2">
    <source>
        <dbReference type="WBParaSite" id="PTRK_0000909400.1"/>
    </source>
</evidence>
<sequence>MHHAPQPACAFAARRTDGHGGGVTQGADGAAHDVACHVVQEVQIFRTALTVLDAVHHAVEPAGAFAARRALAAAFFEIEVRQAQERLHHAARLHGGIAAGAHALAFYQRELAVGGGFTVIDTQLALEVVAGALAIAQGTGQVRADGDLVLADGLDVEHVVERGDFLDRDGRNANVVGHIFDDFGSQPALLFLRDGKRGHDGGLPLFESGLCGRARDCLGGSAVDLAEHDVLRADDGDGVGNHVTARHFVQRLQVGEARRAKVHAERLVGAIGDQVAAELALGRLDRGVGFTCRHLVALTEELEVMDQRFHVGLHGGALGRSDLEVLDHDQAGVGLQPCHALLDDAVGFAHFGDADQVTVVAVAVVAQRDVEIERVVDFDPAQVRVAFEDDAVQVERFALEPAHGRPALHQRGDHGELVVLGPGAHAQAPVVLDGQQVRDHGEARAMDLDVRFLGHLAGAVAPGQVVDAAEVDTGFKAQAGFGAQLVADREPLLRGHFERQLAQRLGQRDVRAEGGLQIVFQGFEPGHHLVRLGEPIRWLRGAGGRVCRRAGEGSARNRVGQADLVLHLQQAVDQRLGRGRAARHVDVY</sequence>
<accession>A0A0N4ZLE3</accession>
<dbReference type="AlphaFoldDB" id="A0A0N4ZLE3"/>
<dbReference type="Proteomes" id="UP000038045">
    <property type="component" value="Unplaced"/>
</dbReference>
<keyword evidence="1" id="KW-1185">Reference proteome</keyword>
<proteinExistence type="predicted"/>
<evidence type="ECO:0000313" key="1">
    <source>
        <dbReference type="Proteomes" id="UP000038045"/>
    </source>
</evidence>
<organism evidence="1 2">
    <name type="scientific">Parastrongyloides trichosuri</name>
    <name type="common">Possum-specific nematode worm</name>
    <dbReference type="NCBI Taxonomy" id="131310"/>
    <lineage>
        <taxon>Eukaryota</taxon>
        <taxon>Metazoa</taxon>
        <taxon>Ecdysozoa</taxon>
        <taxon>Nematoda</taxon>
        <taxon>Chromadorea</taxon>
        <taxon>Rhabditida</taxon>
        <taxon>Tylenchina</taxon>
        <taxon>Panagrolaimomorpha</taxon>
        <taxon>Strongyloidoidea</taxon>
        <taxon>Strongyloididae</taxon>
        <taxon>Parastrongyloides</taxon>
    </lineage>
</organism>
<dbReference type="WBParaSite" id="PTRK_0000909400.1">
    <property type="protein sequence ID" value="PTRK_0000909400.1"/>
    <property type="gene ID" value="PTRK_0000909400"/>
</dbReference>